<dbReference type="PANTHER" id="PTHR32305">
    <property type="match status" value="1"/>
</dbReference>
<name>A0A3A8KTX8_9BACT</name>
<organism evidence="2 3">
    <name type="scientific">Corallococcus carmarthensis</name>
    <dbReference type="NCBI Taxonomy" id="2316728"/>
    <lineage>
        <taxon>Bacteria</taxon>
        <taxon>Pseudomonadati</taxon>
        <taxon>Myxococcota</taxon>
        <taxon>Myxococcia</taxon>
        <taxon>Myxococcales</taxon>
        <taxon>Cystobacterineae</taxon>
        <taxon>Myxococcaceae</taxon>
        <taxon>Corallococcus</taxon>
    </lineage>
</organism>
<dbReference type="EMBL" id="RAWE01000002">
    <property type="protein sequence ID" value="RKH07711.1"/>
    <property type="molecule type" value="Genomic_DNA"/>
</dbReference>
<dbReference type="NCBIfam" id="TIGR03696">
    <property type="entry name" value="Rhs_assc_core"/>
    <property type="match status" value="1"/>
</dbReference>
<dbReference type="PANTHER" id="PTHR32305:SF15">
    <property type="entry name" value="PROTEIN RHSA-RELATED"/>
    <property type="match status" value="1"/>
</dbReference>
<keyword evidence="3" id="KW-1185">Reference proteome</keyword>
<sequence length="2401" mass="255833">MQMTISRPWLGLALGLMLGMWPRLGAAQLAPTGGHYAARASDTGTELGAVNASGGYSAAIPLDLPGSRGGLPVPVSIGSGAPGVGAVGLGWDIPLTYIRRDLSFAHRKPRVGTGVPAGREQVTLSLQGQTLELFPRQVSAGPPQVLHWGARNGAPDLLLKEVEGAWVMYDGEGWTWTFTQPALIYGAGLWLLTSITGPDNTAVELTYDISSVTTPGGGAGTTIDLRQVRYNKHPSTNCFKNEVTLNYGAPVSAPLSLSLLGTSAVLARVRTLNTLDVSSRATCASSPQRLRTYSFAYQPDADTRLPRLVSVNVFGRQGTPEQSVALPVASFTYGVATTSGKLTYAKTASIPMPSGVDTSKISSTGRDGTYLPPLTSEVGSATWQSLTDVTGDGLPDFVYAKSGKLWVALNKPGGAGATTLGTVNAQLADATFASGPFGSMSATEMRFPANPAASGKDRVWRQALDVNGDGRVDFIDAGESPYKWVVYLNTPGTGSTGIQWQRRTISVSALYNHLAGLGHSLSNGYLPLSSRFSGRDRVVRLCWRWNASLTKWEQTSSSTPGCGPTGAVASADPEKTYTEWEVTDVNGDGFPDVVFNSSPIEVKAYAPGYNGGSDGQIVYADFAVKVQPTLTDGNAVQAVFNTYGVMLSDSVTAFSSPITLKPNAACGVGLWTTTNDSQLVRCGLSDVNGDGLLDRVENFTVSLGTGSGFSAVTLTLPSQGMLSVQENAQERICTWPNPDPPLSTPYGSGQTQGLRDLTGDGIPDYVASSIVNSAVQWTVAVGTGAGFAPAVNIEVAGSGFSLSNQTERCDGLTSYTGSGLYDLNGDGKPEVVRLNGTNLDVYQLSGGTRPGKPEAGRLIRVNNDSGAFTTIAYRSAKEDGTTKHQVPFPEVVVSSVVTTGGLGLGGTLAETRYAYGGAELVYDSALHAFTMPGYQRSVSMNTVTTQGRGEGYATLTDTYPQPAFDNTSPAVRFARALLTGKVRDVTTVTTASLDPWTLLATDLTTYGNRLKASHVEWGTKYFPEAVPAGTPNEGLDCFELAYPLDFPASYLVVNGGYDACRAHGFAYERVTDSWRGSAAPPSTANVATRSEATDVDDYGRPLNVKHLNDVYRNDDDLCVETKYATPTSTGAAPRVLHAPMSRRYWTCDKTPYVTYASESWRYDGLGSGSVSVGHLTSHLRDRRDLTTGALLNTVTEYTADYDAAGNPATVTRVREDGATRTVKFTYDAFGLAQVEERVDATGIPTLKTTVSVDPLSLVAQLATDPNQTQYGVDRDGYGRRVRTTAQPPGEAQGVLTTTRYLGFTGADPLGRRVVVKTFSDPVTPGTEDSAVGNTSTTFLDELGRTRRTESPLGSDYGTEVMISGARTYDELGRVVFEADPYPASQNAATAYGTSAFFNVDGSPSCTVRGNGPQAYTTTPNVGTELLPTCYSRSFANHLETVSFRDTASMVSTAPQVNVLRSSTLTAVGRMLSRTTTKSGTPLEHATFTYDRLGQLTGMTRYLDPVGLTGPVTWSWVQDSFGQRLSWQDPDSALKTAKYSDWGEPLEVKWTESITAPTGERSQLSRYDAQSRITHSEERTKGVTEQDTVYDFLYDFGASPTSLVTPTYVLGRLAQTKSSLGEVFYSYDAYGQSNARVYTDAQGTYYVEKNDLHADGELDAFTLYLPDTGYEKEVTWYAYDTARRPMYVKYEGPDLSQELYVAKSIDPFGRPRSAVHGGVVEFIGDYADTGRRLPRSMTLASSYGSRAIGIASFDAVGRELVRTETVNGVSPGVKTNNAYDTLGRLATSKRSTGSTYFADWSYTYDALGNVLTQNDLLGTADAAMSYGTVDRDRLCRIGYGNGGLGGTACNVTHDSSGNVLTQPTRTGLRQLSYLPSGDVRSISAPEGTATFHTGAMGSLRELDLRVAGRDARHEWGFGSHLELKDQVIDGTRTQVLTRHIPGPGGIVATRQGFKGPWRFPFGEMRGARYSADIQGKFIQDVDYQPFGEAKSTGSVSPGALLYSSDQWNGGEALESLGVSQLGARIYDPVIGRFLSRDPLLVVRTAATTHPYAFSMNDPVNRADPSGMDSGCIGAECRGPNGQGFPGMPGGGGGASSINNPGLYFPSAGASGGGASPQAASPISATATFSQGPQTLDGAILKLMVITATGISVGPSFNFDSMAAHGFTRKEAVERVLATEEGAEAAAVQENAWLDRWSSFSQGFGDSVLFWCPGCTQNMRDSWGVTSGGDSWYYAVGSFTGIIGSSLGTASMSGVVRPPKADLVADFEQYQRVNGIDLNALTINPTQCRTNCSKVVAAVDSTLAGTPKVAAASPTTPLNVVQQELGGTFESIEGKRAIEKTVTAWGPGSRGVVAGVFKSDPTQGHVFNVFNFAGKSFFLDSQSIWRPTVNWKSYGEFMLMRMK</sequence>
<accession>A0A3A8KTX8</accession>
<reference evidence="3" key="1">
    <citation type="submission" date="2018-09" db="EMBL/GenBank/DDBJ databases">
        <authorList>
            <person name="Livingstone P.G."/>
            <person name="Whitworth D.E."/>
        </authorList>
    </citation>
    <scope>NUCLEOTIDE SEQUENCE [LARGE SCALE GENOMIC DNA]</scope>
    <source>
        <strain evidence="3">CA043D</strain>
    </source>
</reference>
<protein>
    <recommendedName>
        <fullName evidence="1">Tox-PL domain-containing protein</fullName>
    </recommendedName>
</protein>
<dbReference type="InterPro" id="IPR050708">
    <property type="entry name" value="T6SS_VgrG/RHS"/>
</dbReference>
<dbReference type="Gene3D" id="2.180.10.10">
    <property type="entry name" value="RHS repeat-associated core"/>
    <property type="match status" value="2"/>
</dbReference>
<feature type="domain" description="Tox-PL" evidence="1">
    <location>
        <begin position="2288"/>
        <end position="2381"/>
    </location>
</feature>
<dbReference type="SUPFAM" id="SSF69318">
    <property type="entry name" value="Integrin alpha N-terminal domain"/>
    <property type="match status" value="1"/>
</dbReference>
<evidence type="ECO:0000313" key="2">
    <source>
        <dbReference type="EMBL" id="RKH07711.1"/>
    </source>
</evidence>
<evidence type="ECO:0000259" key="1">
    <source>
        <dbReference type="Pfam" id="PF15644"/>
    </source>
</evidence>
<dbReference type="InterPro" id="IPR028908">
    <property type="entry name" value="Tox-PL_dom"/>
</dbReference>
<evidence type="ECO:0000313" key="3">
    <source>
        <dbReference type="Proteomes" id="UP000268313"/>
    </source>
</evidence>
<dbReference type="InterPro" id="IPR022385">
    <property type="entry name" value="Rhs_assc_core"/>
</dbReference>
<dbReference type="Pfam" id="PF15644">
    <property type="entry name" value="Gln_amidase"/>
    <property type="match status" value="1"/>
</dbReference>
<proteinExistence type="predicted"/>
<comment type="caution">
    <text evidence="2">The sequence shown here is derived from an EMBL/GenBank/DDBJ whole genome shotgun (WGS) entry which is preliminary data.</text>
</comment>
<gene>
    <name evidence="2" type="ORF">D7X32_01160</name>
</gene>
<dbReference type="InterPro" id="IPR028994">
    <property type="entry name" value="Integrin_alpha_N"/>
</dbReference>
<dbReference type="Proteomes" id="UP000268313">
    <property type="component" value="Unassembled WGS sequence"/>
</dbReference>